<gene>
    <name evidence="2" type="ORF">AAH991_35370</name>
</gene>
<dbReference type="RefSeq" id="WP_346230293.1">
    <property type="nucleotide sequence ID" value="NZ_JBDJAW010000050.1"/>
</dbReference>
<dbReference type="EMBL" id="JBDJAW010000050">
    <property type="protein sequence ID" value="MEN3540438.1"/>
    <property type="molecule type" value="Genomic_DNA"/>
</dbReference>
<sequence>MRSAILGGLAASVLLASAVPATAAGSGKPLTPAQLRAALLTPEDFGDDYTPNTKRNRETLKADQAHTKKCAKAVGALKPLLRSKAAVFIDKEGDPAGIRQFALSGTSSAVSSWKKAGMVMVRDCAGVKANTRTAKVGITRLSVGRVGSWAYGIRYSKVIPEMNPEPIYATDLVLIGAGNTVTLLVSDGFFATFDPGLSRRAAELAVPKLRDAQRTAS</sequence>
<feature type="signal peptide" evidence="1">
    <location>
        <begin position="1"/>
        <end position="23"/>
    </location>
</feature>
<evidence type="ECO:0000256" key="1">
    <source>
        <dbReference type="SAM" id="SignalP"/>
    </source>
</evidence>
<dbReference type="Proteomes" id="UP001447516">
    <property type="component" value="Unassembled WGS sequence"/>
</dbReference>
<keyword evidence="3" id="KW-1185">Reference proteome</keyword>
<protein>
    <recommendedName>
        <fullName evidence="4">Sensor domain-containing protein</fullName>
    </recommendedName>
</protein>
<accession>A0ABV0B0M0</accession>
<reference evidence="2 3" key="1">
    <citation type="submission" date="2024-05" db="EMBL/GenBank/DDBJ databases">
        <title>Microbispora sp.ZYX-F-249.</title>
        <authorList>
            <person name="Xie H."/>
        </authorList>
    </citation>
    <scope>NUCLEOTIDE SEQUENCE [LARGE SCALE GENOMIC DNA]</scope>
    <source>
        <strain evidence="2 3">ZYX-F-249</strain>
    </source>
</reference>
<evidence type="ECO:0000313" key="2">
    <source>
        <dbReference type="EMBL" id="MEN3540438.1"/>
    </source>
</evidence>
<comment type="caution">
    <text evidence="2">The sequence shown here is derived from an EMBL/GenBank/DDBJ whole genome shotgun (WGS) entry which is preliminary data.</text>
</comment>
<feature type="chain" id="PRO_5046356441" description="Sensor domain-containing protein" evidence="1">
    <location>
        <begin position="24"/>
        <end position="217"/>
    </location>
</feature>
<evidence type="ECO:0000313" key="3">
    <source>
        <dbReference type="Proteomes" id="UP001447516"/>
    </source>
</evidence>
<organism evidence="2 3">
    <name type="scientific">Microbispora maris</name>
    <dbReference type="NCBI Taxonomy" id="3144104"/>
    <lineage>
        <taxon>Bacteria</taxon>
        <taxon>Bacillati</taxon>
        <taxon>Actinomycetota</taxon>
        <taxon>Actinomycetes</taxon>
        <taxon>Streptosporangiales</taxon>
        <taxon>Streptosporangiaceae</taxon>
        <taxon>Microbispora</taxon>
    </lineage>
</organism>
<evidence type="ECO:0008006" key="4">
    <source>
        <dbReference type="Google" id="ProtNLM"/>
    </source>
</evidence>
<name>A0ABV0B0M0_9ACTN</name>
<keyword evidence="1" id="KW-0732">Signal</keyword>
<proteinExistence type="predicted"/>